<evidence type="ECO:0000256" key="2">
    <source>
        <dbReference type="ARBA" id="ARBA00049106"/>
    </source>
</evidence>
<evidence type="ECO:0000313" key="3">
    <source>
        <dbReference type="EMBL" id="NYG59136.1"/>
    </source>
</evidence>
<accession>A0A7Y9RYT5</accession>
<evidence type="ECO:0000313" key="4">
    <source>
        <dbReference type="Proteomes" id="UP000540656"/>
    </source>
</evidence>
<dbReference type="AlphaFoldDB" id="A0A7Y9RYT5"/>
<gene>
    <name evidence="3" type="ORF">BJ980_002059</name>
</gene>
<dbReference type="RefSeq" id="WP_179502219.1">
    <property type="nucleotide sequence ID" value="NZ_JACCAA010000001.1"/>
</dbReference>
<dbReference type="GO" id="GO:0005886">
    <property type="term" value="C:plasma membrane"/>
    <property type="evidence" value="ECO:0007669"/>
    <property type="project" value="TreeGrafter"/>
</dbReference>
<dbReference type="InterPro" id="IPR004378">
    <property type="entry name" value="F420H2_quin_Rdtase"/>
</dbReference>
<dbReference type="InterPro" id="IPR012349">
    <property type="entry name" value="Split_barrel_FMN-bd"/>
</dbReference>
<dbReference type="Pfam" id="PF04075">
    <property type="entry name" value="F420H2_quin_red"/>
    <property type="match status" value="1"/>
</dbReference>
<dbReference type="EMBL" id="JACCAA010000001">
    <property type="protein sequence ID" value="NYG59136.1"/>
    <property type="molecule type" value="Genomic_DNA"/>
</dbReference>
<dbReference type="PANTHER" id="PTHR39428">
    <property type="entry name" value="F420H(2)-DEPENDENT QUINONE REDUCTASE RV1261C"/>
    <property type="match status" value="1"/>
</dbReference>
<dbReference type="GO" id="GO:0070967">
    <property type="term" value="F:coenzyme F420 binding"/>
    <property type="evidence" value="ECO:0007669"/>
    <property type="project" value="TreeGrafter"/>
</dbReference>
<organism evidence="3 4">
    <name type="scientific">Nocardioides daedukensis</name>
    <dbReference type="NCBI Taxonomy" id="634462"/>
    <lineage>
        <taxon>Bacteria</taxon>
        <taxon>Bacillati</taxon>
        <taxon>Actinomycetota</taxon>
        <taxon>Actinomycetes</taxon>
        <taxon>Propionibacteriales</taxon>
        <taxon>Nocardioidaceae</taxon>
        <taxon>Nocardioides</taxon>
    </lineage>
</organism>
<proteinExistence type="inferred from homology"/>
<protein>
    <submittedName>
        <fullName evidence="3">Deazaflavin-dependent oxidoreductase (Nitroreductase family)</fullName>
    </submittedName>
</protein>
<comment type="caution">
    <text evidence="3">The sequence shown here is derived from an EMBL/GenBank/DDBJ whole genome shotgun (WGS) entry which is preliminary data.</text>
</comment>
<dbReference type="PANTHER" id="PTHR39428:SF3">
    <property type="entry name" value="DEAZAFLAVIN-DEPENDENT NITROREDUCTASE"/>
    <property type="match status" value="1"/>
</dbReference>
<evidence type="ECO:0000256" key="1">
    <source>
        <dbReference type="ARBA" id="ARBA00008710"/>
    </source>
</evidence>
<sequence>MQNKPPGMDAPWVPKLIKHMSRINVWVYRRTNGRVGGTWRVGAAFRKPVKLALLTHTGRKSGKEFTAPLLFLRDGENVVFVASQGGLPKNPQWYHNLVATPECTVQVRSDVRRMVARTATLPERAVLWPRLTGLYADFDSYQSWTEREIPVVICEPA</sequence>
<reference evidence="3 4" key="1">
    <citation type="submission" date="2020-07" db="EMBL/GenBank/DDBJ databases">
        <title>Sequencing the genomes of 1000 actinobacteria strains.</title>
        <authorList>
            <person name="Klenk H.-P."/>
        </authorList>
    </citation>
    <scope>NUCLEOTIDE SEQUENCE [LARGE SCALE GENOMIC DNA]</scope>
    <source>
        <strain evidence="3 4">DSM 23819</strain>
    </source>
</reference>
<dbReference type="Gene3D" id="2.30.110.10">
    <property type="entry name" value="Electron Transport, Fmn-binding Protein, Chain A"/>
    <property type="match status" value="1"/>
</dbReference>
<comment type="similarity">
    <text evidence="1">Belongs to the F420H(2)-dependent quinone reductase family.</text>
</comment>
<dbReference type="GO" id="GO:0016491">
    <property type="term" value="F:oxidoreductase activity"/>
    <property type="evidence" value="ECO:0007669"/>
    <property type="project" value="InterPro"/>
</dbReference>
<dbReference type="Proteomes" id="UP000540656">
    <property type="component" value="Unassembled WGS sequence"/>
</dbReference>
<keyword evidence="4" id="KW-1185">Reference proteome</keyword>
<comment type="catalytic activity">
    <reaction evidence="2">
        <text>oxidized coenzyme F420-(gamma-L-Glu)(n) + a quinol + H(+) = reduced coenzyme F420-(gamma-L-Glu)(n) + a quinone</text>
        <dbReference type="Rhea" id="RHEA:39663"/>
        <dbReference type="Rhea" id="RHEA-COMP:12939"/>
        <dbReference type="Rhea" id="RHEA-COMP:14378"/>
        <dbReference type="ChEBI" id="CHEBI:15378"/>
        <dbReference type="ChEBI" id="CHEBI:24646"/>
        <dbReference type="ChEBI" id="CHEBI:132124"/>
        <dbReference type="ChEBI" id="CHEBI:133980"/>
        <dbReference type="ChEBI" id="CHEBI:139511"/>
    </reaction>
</comment>
<name>A0A7Y9RYT5_9ACTN</name>
<dbReference type="NCBIfam" id="TIGR00026">
    <property type="entry name" value="hi_GC_TIGR00026"/>
    <property type="match status" value="1"/>
</dbReference>